<dbReference type="PANTHER" id="PTHR33967:SF1">
    <property type="entry name" value="RAGULATOR COMPLEX PROTEIN LAMTOR4"/>
    <property type="match status" value="1"/>
</dbReference>
<dbReference type="Proteomes" id="UP000694865">
    <property type="component" value="Unplaced"/>
</dbReference>
<protein>
    <recommendedName>
        <fullName evidence="4">Late endosomal/lysosomal adaptor and MAPK and MTOR activator 4</fullName>
    </recommendedName>
</protein>
<evidence type="ECO:0000256" key="3">
    <source>
        <dbReference type="ARBA" id="ARBA00023228"/>
    </source>
</evidence>
<sequence length="100" mass="11269">MTSPVTQSLERIPDQLGYLVIHEDGAVIASSGELENDEKTAGIIMNMVHMASRVQLSPDRNDPFKRLSVVFDTYMFVITISNHKVYVCKRKYLPSEPINA</sequence>
<dbReference type="RefSeq" id="XP_002736166.1">
    <property type="nucleotide sequence ID" value="XM_002736120.2"/>
</dbReference>
<dbReference type="SUPFAM" id="SSF103196">
    <property type="entry name" value="Roadblock/LC7 domain"/>
    <property type="match status" value="1"/>
</dbReference>
<dbReference type="PANTHER" id="PTHR33967">
    <property type="entry name" value="RAGULATOR COMPLEX PROTEIN LAMTOR4"/>
    <property type="match status" value="1"/>
</dbReference>
<evidence type="ECO:0000256" key="4">
    <source>
        <dbReference type="ARBA" id="ARBA00032690"/>
    </source>
</evidence>
<accession>A0ABM0GS55</accession>
<dbReference type="GeneID" id="100377128"/>
<dbReference type="InterPro" id="IPR034601">
    <property type="entry name" value="LAMTOR4"/>
</dbReference>
<gene>
    <name evidence="6" type="primary">LOC100377128</name>
</gene>
<evidence type="ECO:0000313" key="5">
    <source>
        <dbReference type="Proteomes" id="UP000694865"/>
    </source>
</evidence>
<keyword evidence="3" id="KW-0458">Lysosome</keyword>
<evidence type="ECO:0000313" key="6">
    <source>
        <dbReference type="RefSeq" id="XP_002736166.1"/>
    </source>
</evidence>
<comment type="similarity">
    <text evidence="2">Belongs to the LAMTOR4 family.</text>
</comment>
<evidence type="ECO:0000256" key="1">
    <source>
        <dbReference type="ARBA" id="ARBA00004371"/>
    </source>
</evidence>
<comment type="subcellular location">
    <subcellularLocation>
        <location evidence="1">Lysosome</location>
    </subcellularLocation>
</comment>
<evidence type="ECO:0000256" key="2">
    <source>
        <dbReference type="ARBA" id="ARBA00010627"/>
    </source>
</evidence>
<name>A0ABM0GS55_SACKO</name>
<reference evidence="6" key="1">
    <citation type="submission" date="2025-08" db="UniProtKB">
        <authorList>
            <consortium name="RefSeq"/>
        </authorList>
    </citation>
    <scope>IDENTIFICATION</scope>
    <source>
        <tissue evidence="6">Testes</tissue>
    </source>
</reference>
<organism evidence="5 6">
    <name type="scientific">Saccoglossus kowalevskii</name>
    <name type="common">Acorn worm</name>
    <dbReference type="NCBI Taxonomy" id="10224"/>
    <lineage>
        <taxon>Eukaryota</taxon>
        <taxon>Metazoa</taxon>
        <taxon>Hemichordata</taxon>
        <taxon>Enteropneusta</taxon>
        <taxon>Harrimaniidae</taxon>
        <taxon>Saccoglossus</taxon>
    </lineage>
</organism>
<keyword evidence="5" id="KW-1185">Reference proteome</keyword>
<proteinExistence type="inferred from homology"/>